<dbReference type="Proteomes" id="UP000298049">
    <property type="component" value="Chromosome"/>
</dbReference>
<dbReference type="PROSITE" id="PS51371">
    <property type="entry name" value="CBS"/>
    <property type="match status" value="1"/>
</dbReference>
<evidence type="ECO:0000313" key="5">
    <source>
        <dbReference type="Proteomes" id="UP000298049"/>
    </source>
</evidence>
<dbReference type="EMBL" id="CP031093">
    <property type="protein sequence ID" value="QCF25913.1"/>
    <property type="molecule type" value="Genomic_DNA"/>
</dbReference>
<dbReference type="Gene3D" id="3.10.580.10">
    <property type="entry name" value="CBS-domain"/>
    <property type="match status" value="2"/>
</dbReference>
<keyword evidence="5" id="KW-1185">Reference proteome</keyword>
<sequence length="209" mass="22831">MSIFVSEPARPGPQRLPPALRRRAAARVAASEPMHATASQLDTEAARHHVIEEQAAKRAASRYRDEAGHEALPEIPYLPVAHLSGQTIIDLSSGSTLEEAQGLMEQHGIHHLVVLHEGAVAGLIDLAWVLEQRLKVVNQAAQSHLHALTLPAFITVTPETDAHELARQMLGYRIASALVVDPDNQAIALVTATDYLRLYAQRTQKHESI</sequence>
<reference evidence="4 5" key="1">
    <citation type="submission" date="2018-07" db="EMBL/GenBank/DDBJ databases">
        <title>Marsedoiliclastica nanhaica gen. nov. sp. nov., a novel marine hydrocarbonoclastic bacterium isolated from an in-situ enriched hydrocarbon-degrading consortium in deep-sea sediment.</title>
        <authorList>
            <person name="Dong C."/>
            <person name="Ma T."/>
            <person name="Liu R."/>
            <person name="Shao Z."/>
        </authorList>
    </citation>
    <scope>NUCLEOTIDE SEQUENCE [LARGE SCALE GENOMIC DNA]</scope>
    <source>
        <strain evidence="5">soil36-7</strain>
    </source>
</reference>
<dbReference type="OrthoDB" id="6371940at2"/>
<keyword evidence="1 2" id="KW-0129">CBS domain</keyword>
<name>A0A4P7XH04_9ALTE</name>
<dbReference type="AlphaFoldDB" id="A0A4P7XH04"/>
<protein>
    <submittedName>
        <fullName evidence="4">CBS domain-containing protein</fullName>
    </submittedName>
</protein>
<proteinExistence type="predicted"/>
<dbReference type="SMART" id="SM00116">
    <property type="entry name" value="CBS"/>
    <property type="match status" value="2"/>
</dbReference>
<dbReference type="InterPro" id="IPR000644">
    <property type="entry name" value="CBS_dom"/>
</dbReference>
<dbReference type="KEGG" id="hmi:soil367_08265"/>
<organism evidence="4 5">
    <name type="scientific">Hydrocarboniclastica marina</name>
    <dbReference type="NCBI Taxonomy" id="2259620"/>
    <lineage>
        <taxon>Bacteria</taxon>
        <taxon>Pseudomonadati</taxon>
        <taxon>Pseudomonadota</taxon>
        <taxon>Gammaproteobacteria</taxon>
        <taxon>Alteromonadales</taxon>
        <taxon>Alteromonadaceae</taxon>
        <taxon>Hydrocarboniclastica</taxon>
    </lineage>
</organism>
<gene>
    <name evidence="4" type="ORF">soil367_08265</name>
</gene>
<dbReference type="Pfam" id="PF00571">
    <property type="entry name" value="CBS"/>
    <property type="match status" value="2"/>
</dbReference>
<dbReference type="PANTHER" id="PTHR43080">
    <property type="entry name" value="CBS DOMAIN-CONTAINING PROTEIN CBSX3, MITOCHONDRIAL"/>
    <property type="match status" value="1"/>
</dbReference>
<evidence type="ECO:0000313" key="4">
    <source>
        <dbReference type="EMBL" id="QCF25913.1"/>
    </source>
</evidence>
<dbReference type="InterPro" id="IPR046342">
    <property type="entry name" value="CBS_dom_sf"/>
</dbReference>
<evidence type="ECO:0000256" key="1">
    <source>
        <dbReference type="ARBA" id="ARBA00023122"/>
    </source>
</evidence>
<dbReference type="InterPro" id="IPR051257">
    <property type="entry name" value="Diverse_CBS-Domain"/>
</dbReference>
<dbReference type="PANTHER" id="PTHR43080:SF2">
    <property type="entry name" value="CBS DOMAIN-CONTAINING PROTEIN"/>
    <property type="match status" value="1"/>
</dbReference>
<evidence type="ECO:0000259" key="3">
    <source>
        <dbReference type="PROSITE" id="PS51371"/>
    </source>
</evidence>
<evidence type="ECO:0000256" key="2">
    <source>
        <dbReference type="PROSITE-ProRule" id="PRU00703"/>
    </source>
</evidence>
<accession>A0A4P7XH04</accession>
<dbReference type="SUPFAM" id="SSF54631">
    <property type="entry name" value="CBS-domain pair"/>
    <property type="match status" value="1"/>
</dbReference>
<feature type="domain" description="CBS" evidence="3">
    <location>
        <begin position="149"/>
        <end position="208"/>
    </location>
</feature>